<organism evidence="1 2">
    <name type="scientific">Methylosinus trichosporium (strain ATCC 35070 / NCIMB 11131 / UNIQEM 75 / OB3b)</name>
    <dbReference type="NCBI Taxonomy" id="595536"/>
    <lineage>
        <taxon>Bacteria</taxon>
        <taxon>Pseudomonadati</taxon>
        <taxon>Pseudomonadota</taxon>
        <taxon>Alphaproteobacteria</taxon>
        <taxon>Hyphomicrobiales</taxon>
        <taxon>Methylocystaceae</taxon>
        <taxon>Methylosinus</taxon>
    </lineage>
</organism>
<dbReference type="Pfam" id="PF06059">
    <property type="entry name" value="DUF930"/>
    <property type="match status" value="1"/>
</dbReference>
<dbReference type="Proteomes" id="UP000230709">
    <property type="component" value="Chromosome"/>
</dbReference>
<gene>
    <name evidence="1" type="ORF">CQW49_15155</name>
</gene>
<dbReference type="InterPro" id="IPR009273">
    <property type="entry name" value="DUF930"/>
</dbReference>
<accession>A0A2D2D271</accession>
<proteinExistence type="predicted"/>
<dbReference type="KEGG" id="mtw:CQW49_15155"/>
<name>A0A2D2D271_METT3</name>
<evidence type="ECO:0000313" key="1">
    <source>
        <dbReference type="EMBL" id="ATQ69064.1"/>
    </source>
</evidence>
<reference evidence="2" key="1">
    <citation type="submission" date="2017-10" db="EMBL/GenBank/DDBJ databases">
        <title>Completed PacBio SMRT sequence of Methylosinus trichosporium OB3b reveals presence of a third large plasmid.</title>
        <authorList>
            <person name="Charles T.C."/>
            <person name="Lynch M.D.J."/>
            <person name="Heil J.R."/>
            <person name="Cheng J."/>
        </authorList>
    </citation>
    <scope>NUCLEOTIDE SEQUENCE [LARGE SCALE GENOMIC DNA]</scope>
    <source>
        <strain evidence="2">OB3b</strain>
    </source>
</reference>
<sequence>MKSRFCLKSGSYRIYGAAWIIALSLLAPSLVPRSFADDARTRASLQRLDLQMRLEQVCDLEAMERIGHETSLYRPDRAKSDVISHPKHLGDILSASGAAFRSGGRWYALSFICKASADHLKVLTFDYRIGDVIPEAKWTDYGLWR</sequence>
<dbReference type="STRING" id="595536.GCA_000178815_02151"/>
<protein>
    <submittedName>
        <fullName evidence="1">DUF930 domain-containing protein</fullName>
    </submittedName>
</protein>
<dbReference type="AlphaFoldDB" id="A0A2D2D271"/>
<evidence type="ECO:0000313" key="2">
    <source>
        <dbReference type="Proteomes" id="UP000230709"/>
    </source>
</evidence>
<dbReference type="EMBL" id="CP023737">
    <property type="protein sequence ID" value="ATQ69064.1"/>
    <property type="molecule type" value="Genomic_DNA"/>
</dbReference>
<keyword evidence="2" id="KW-1185">Reference proteome</keyword>